<evidence type="ECO:0000313" key="1">
    <source>
        <dbReference type="EMBL" id="EUJ47061.1"/>
    </source>
</evidence>
<organism evidence="1 2">
    <name type="scientific">Listeria fleischmannii FSL S10-1203</name>
    <dbReference type="NCBI Taxonomy" id="1265822"/>
    <lineage>
        <taxon>Bacteria</taxon>
        <taxon>Bacillati</taxon>
        <taxon>Bacillota</taxon>
        <taxon>Bacilli</taxon>
        <taxon>Bacillales</taxon>
        <taxon>Listeriaceae</taxon>
        <taxon>Listeria</taxon>
    </lineage>
</organism>
<dbReference type="EMBL" id="AODM01000073">
    <property type="protein sequence ID" value="EUJ47061.1"/>
    <property type="molecule type" value="Genomic_DNA"/>
</dbReference>
<evidence type="ECO:0000313" key="2">
    <source>
        <dbReference type="Proteomes" id="UP000019241"/>
    </source>
</evidence>
<dbReference type="Proteomes" id="UP000019241">
    <property type="component" value="Unassembled WGS sequence"/>
</dbReference>
<comment type="caution">
    <text evidence="1">The sequence shown here is derived from an EMBL/GenBank/DDBJ whole genome shotgun (WGS) entry which is preliminary data.</text>
</comment>
<dbReference type="Pfam" id="PF14434">
    <property type="entry name" value="Imm6"/>
    <property type="match status" value="1"/>
</dbReference>
<gene>
    <name evidence="1" type="ORF">MCOL2_18744</name>
</gene>
<dbReference type="PATRIC" id="fig|1265822.4.peg.3821"/>
<reference evidence="1 2" key="1">
    <citation type="submission" date="2012-12" db="EMBL/GenBank/DDBJ databases">
        <title>Novel taxa of Listeriaceae from agricultural environments in the United States.</title>
        <authorList>
            <person name="den Bakker H.C."/>
            <person name="Allred A."/>
            <person name="Warchocki S."/>
            <person name="Wright E.M."/>
            <person name="Burrell A."/>
            <person name="Nightingale K.K."/>
            <person name="Kephart D."/>
            <person name="Wiedmann M."/>
        </authorList>
    </citation>
    <scope>NUCLEOTIDE SEQUENCE [LARGE SCALE GENOMIC DNA]</scope>
    <source>
        <strain evidence="1 2">FSL S10-1203</strain>
    </source>
</reference>
<dbReference type="AlphaFoldDB" id="W7DHR4"/>
<evidence type="ECO:0008006" key="3">
    <source>
        <dbReference type="Google" id="ProtNLM"/>
    </source>
</evidence>
<dbReference type="InterPro" id="IPR025674">
    <property type="entry name" value="Imm6"/>
</dbReference>
<name>W7DHR4_9LIST</name>
<protein>
    <recommendedName>
        <fullName evidence="3">Immunity protein Imm6</fullName>
    </recommendedName>
</protein>
<proteinExistence type="predicted"/>
<sequence length="122" mass="14170">METGIPTGDEIYKLLDDGTEFGGLFINMQMDEEYRNELKWDCIIDAVSYICQQAYLLNNEKYLPAPIENVSEEIIEHCLQTFEKINPQNEVFIKKVTEYLNSLDEIEKEDIGVIRSVLRGLM</sequence>
<accession>W7DHR4</accession>